<reference evidence="1" key="1">
    <citation type="submission" date="2021-10" db="EMBL/GenBank/DDBJ databases">
        <title>Tropical sea cucumber genome reveals ecological adaptation and Cuvierian tubules defense mechanism.</title>
        <authorList>
            <person name="Chen T."/>
        </authorList>
    </citation>
    <scope>NUCLEOTIDE SEQUENCE</scope>
    <source>
        <strain evidence="1">Nanhai2018</strain>
        <tissue evidence="1">Muscle</tissue>
    </source>
</reference>
<keyword evidence="2" id="KW-1185">Reference proteome</keyword>
<sequence>MSKKDTQTKLYPYSSHNLVFGTNLLLLCVNGVHINLGRPIGLPLFDICKFPVGLPTLLT</sequence>
<proteinExistence type="predicted"/>
<dbReference type="Proteomes" id="UP001152320">
    <property type="component" value="Chromosome 4"/>
</dbReference>
<evidence type="ECO:0000313" key="2">
    <source>
        <dbReference type="Proteomes" id="UP001152320"/>
    </source>
</evidence>
<name>A0A9Q1CDA1_HOLLE</name>
<organism evidence="1 2">
    <name type="scientific">Holothuria leucospilota</name>
    <name type="common">Black long sea cucumber</name>
    <name type="synonym">Mertensiothuria leucospilota</name>
    <dbReference type="NCBI Taxonomy" id="206669"/>
    <lineage>
        <taxon>Eukaryota</taxon>
        <taxon>Metazoa</taxon>
        <taxon>Echinodermata</taxon>
        <taxon>Eleutherozoa</taxon>
        <taxon>Echinozoa</taxon>
        <taxon>Holothuroidea</taxon>
        <taxon>Aspidochirotacea</taxon>
        <taxon>Aspidochirotida</taxon>
        <taxon>Holothuriidae</taxon>
        <taxon>Holothuria</taxon>
    </lineage>
</organism>
<comment type="caution">
    <text evidence="1">The sequence shown here is derived from an EMBL/GenBank/DDBJ whole genome shotgun (WGS) entry which is preliminary data.</text>
</comment>
<accession>A0A9Q1CDA1</accession>
<dbReference type="AlphaFoldDB" id="A0A9Q1CDA1"/>
<dbReference type="EMBL" id="JAIZAY010000004">
    <property type="protein sequence ID" value="KAJ8042831.1"/>
    <property type="molecule type" value="Genomic_DNA"/>
</dbReference>
<evidence type="ECO:0000313" key="1">
    <source>
        <dbReference type="EMBL" id="KAJ8042831.1"/>
    </source>
</evidence>
<protein>
    <submittedName>
        <fullName evidence="1">Uncharacterized protein</fullName>
    </submittedName>
</protein>
<gene>
    <name evidence="1" type="ORF">HOLleu_09693</name>
</gene>